<feature type="domain" description="Thioredoxin" evidence="4">
    <location>
        <begin position="1"/>
        <end position="107"/>
    </location>
</feature>
<dbReference type="STRING" id="745531.A0A0C3NXD2"/>
<protein>
    <recommendedName>
        <fullName evidence="1">Thioredoxin</fullName>
    </recommendedName>
</protein>
<name>A0A0C3NXD2_PHLG1</name>
<evidence type="ECO:0000256" key="3">
    <source>
        <dbReference type="SAM" id="MobiDB-lite"/>
    </source>
</evidence>
<dbReference type="InterPro" id="IPR036249">
    <property type="entry name" value="Thioredoxin-like_sf"/>
</dbReference>
<evidence type="ECO:0000256" key="2">
    <source>
        <dbReference type="ARBA" id="ARBA00023157"/>
    </source>
</evidence>
<dbReference type="PANTHER" id="PTHR46115">
    <property type="entry name" value="THIOREDOXIN-LIKE PROTEIN 1"/>
    <property type="match status" value="1"/>
</dbReference>
<evidence type="ECO:0000313" key="5">
    <source>
        <dbReference type="EMBL" id="KIP10084.1"/>
    </source>
</evidence>
<dbReference type="Pfam" id="PF00085">
    <property type="entry name" value="Thioredoxin"/>
    <property type="match status" value="1"/>
</dbReference>
<dbReference type="InterPro" id="IPR017937">
    <property type="entry name" value="Thioredoxin_CS"/>
</dbReference>
<dbReference type="HOGENOM" id="CLU_090389_1_1_1"/>
<reference evidence="5 6" key="1">
    <citation type="journal article" date="2014" name="PLoS Genet.">
        <title>Analysis of the Phlebiopsis gigantea genome, transcriptome and secretome provides insight into its pioneer colonization strategies of wood.</title>
        <authorList>
            <person name="Hori C."/>
            <person name="Ishida T."/>
            <person name="Igarashi K."/>
            <person name="Samejima M."/>
            <person name="Suzuki H."/>
            <person name="Master E."/>
            <person name="Ferreira P."/>
            <person name="Ruiz-Duenas F.J."/>
            <person name="Held B."/>
            <person name="Canessa P."/>
            <person name="Larrondo L.F."/>
            <person name="Schmoll M."/>
            <person name="Druzhinina I.S."/>
            <person name="Kubicek C.P."/>
            <person name="Gaskell J.A."/>
            <person name="Kersten P."/>
            <person name="St John F."/>
            <person name="Glasner J."/>
            <person name="Sabat G."/>
            <person name="Splinter BonDurant S."/>
            <person name="Syed K."/>
            <person name="Yadav J."/>
            <person name="Mgbeahuruike A.C."/>
            <person name="Kovalchuk A."/>
            <person name="Asiegbu F.O."/>
            <person name="Lackner G."/>
            <person name="Hoffmeister D."/>
            <person name="Rencoret J."/>
            <person name="Gutierrez A."/>
            <person name="Sun H."/>
            <person name="Lindquist E."/>
            <person name="Barry K."/>
            <person name="Riley R."/>
            <person name="Grigoriev I.V."/>
            <person name="Henrissat B."/>
            <person name="Kues U."/>
            <person name="Berka R.M."/>
            <person name="Martinez A.T."/>
            <person name="Covert S.F."/>
            <person name="Blanchette R.A."/>
            <person name="Cullen D."/>
        </authorList>
    </citation>
    <scope>NUCLEOTIDE SEQUENCE [LARGE SCALE GENOMIC DNA]</scope>
    <source>
        <strain evidence="5 6">11061_1 CR5-6</strain>
    </source>
</reference>
<gene>
    <name evidence="5" type="ORF">PHLGIDRAFT_101658</name>
</gene>
<dbReference type="PROSITE" id="PS51352">
    <property type="entry name" value="THIOREDOXIN_2"/>
    <property type="match status" value="1"/>
</dbReference>
<dbReference type="InterPro" id="IPR013766">
    <property type="entry name" value="Thioredoxin_domain"/>
</dbReference>
<dbReference type="AlphaFoldDB" id="A0A0C3NXD2"/>
<evidence type="ECO:0000259" key="4">
    <source>
        <dbReference type="PROSITE" id="PS51352"/>
    </source>
</evidence>
<dbReference type="FunFam" id="3.40.30.10:FF:000245">
    <property type="entry name" value="Thioredoxin"/>
    <property type="match status" value="1"/>
</dbReference>
<dbReference type="Gene3D" id="3.40.30.10">
    <property type="entry name" value="Glutaredoxin"/>
    <property type="match status" value="1"/>
</dbReference>
<accession>A0A0C3NXD2</accession>
<dbReference type="OrthoDB" id="10263751at2759"/>
<feature type="region of interest" description="Disordered" evidence="3">
    <location>
        <begin position="108"/>
        <end position="132"/>
    </location>
</feature>
<dbReference type="EMBL" id="KN840458">
    <property type="protein sequence ID" value="KIP10084.1"/>
    <property type="molecule type" value="Genomic_DNA"/>
</dbReference>
<keyword evidence="6" id="KW-1185">Reference proteome</keyword>
<evidence type="ECO:0000313" key="6">
    <source>
        <dbReference type="Proteomes" id="UP000053257"/>
    </source>
</evidence>
<evidence type="ECO:0000256" key="1">
    <source>
        <dbReference type="ARBA" id="ARBA00020570"/>
    </source>
</evidence>
<dbReference type="CDD" id="cd02947">
    <property type="entry name" value="TRX_family"/>
    <property type="match status" value="1"/>
</dbReference>
<keyword evidence="2" id="KW-1015">Disulfide bond</keyword>
<dbReference type="PRINTS" id="PR00421">
    <property type="entry name" value="THIOREDOXIN"/>
</dbReference>
<proteinExistence type="predicted"/>
<dbReference type="SUPFAM" id="SSF52833">
    <property type="entry name" value="Thioredoxin-like"/>
    <property type="match status" value="1"/>
</dbReference>
<organism evidence="5 6">
    <name type="scientific">Phlebiopsis gigantea (strain 11061_1 CR5-6)</name>
    <name type="common">White-rot fungus</name>
    <name type="synonym">Peniophora gigantea</name>
    <dbReference type="NCBI Taxonomy" id="745531"/>
    <lineage>
        <taxon>Eukaryota</taxon>
        <taxon>Fungi</taxon>
        <taxon>Dikarya</taxon>
        <taxon>Basidiomycota</taxon>
        <taxon>Agaricomycotina</taxon>
        <taxon>Agaricomycetes</taxon>
        <taxon>Polyporales</taxon>
        <taxon>Phanerochaetaceae</taxon>
        <taxon>Phlebiopsis</taxon>
    </lineage>
</organism>
<sequence length="168" mass="18035">MSITTITSLSQLNDILTKAEGKLAVIDFHATWCGPCKMIAPVYEGLSQKYKNVKFLKCDVDAVNEVASRYGVRAMPTFVFIKGKTQVDKVEGADRAKLEATVRKHASGSSTTAGAFSGKGHTLGGTTTSSTPSLPDIPNVKTWYSGLDPQAKVLLGLVGAYFVFWILS</sequence>
<dbReference type="PROSITE" id="PS00194">
    <property type="entry name" value="THIOREDOXIN_1"/>
    <property type="match status" value="1"/>
</dbReference>
<dbReference type="Proteomes" id="UP000053257">
    <property type="component" value="Unassembled WGS sequence"/>
</dbReference>